<comment type="caution">
    <text evidence="2">The sequence shown here is derived from an EMBL/GenBank/DDBJ whole genome shotgun (WGS) entry which is preliminary data.</text>
</comment>
<keyword evidence="1" id="KW-0472">Membrane</keyword>
<proteinExistence type="predicted"/>
<reference evidence="2 3" key="1">
    <citation type="journal article" date="2014" name="Nature">
        <title>An environmental bacterial taxon with a large and distinct metabolic repertoire.</title>
        <authorList>
            <person name="Wilson M.C."/>
            <person name="Mori T."/>
            <person name="Ruckert C."/>
            <person name="Uria A.R."/>
            <person name="Helf M.J."/>
            <person name="Takada K."/>
            <person name="Gernert C."/>
            <person name="Steffens U.A."/>
            <person name="Heycke N."/>
            <person name="Schmitt S."/>
            <person name="Rinke C."/>
            <person name="Helfrich E.J."/>
            <person name="Brachmann A.O."/>
            <person name="Gurgui C."/>
            <person name="Wakimoto T."/>
            <person name="Kracht M."/>
            <person name="Crusemann M."/>
            <person name="Hentschel U."/>
            <person name="Abe I."/>
            <person name="Matsunaga S."/>
            <person name="Kalinowski J."/>
            <person name="Takeyama H."/>
            <person name="Piel J."/>
        </authorList>
    </citation>
    <scope>NUCLEOTIDE SEQUENCE [LARGE SCALE GENOMIC DNA]</scope>
    <source>
        <strain evidence="3">TSY1</strain>
    </source>
</reference>
<evidence type="ECO:0000313" key="3">
    <source>
        <dbReference type="Proteomes" id="UP000019141"/>
    </source>
</evidence>
<dbReference type="EMBL" id="AZHW01000084">
    <property type="protein sequence ID" value="ETX03037.1"/>
    <property type="molecule type" value="Genomic_DNA"/>
</dbReference>
<evidence type="ECO:0000256" key="1">
    <source>
        <dbReference type="SAM" id="Phobius"/>
    </source>
</evidence>
<feature type="transmembrane region" description="Helical" evidence="1">
    <location>
        <begin position="74"/>
        <end position="94"/>
    </location>
</feature>
<gene>
    <name evidence="2" type="ORF">ETSY1_01455</name>
</gene>
<feature type="transmembrane region" description="Helical" evidence="1">
    <location>
        <begin position="106"/>
        <end position="122"/>
    </location>
</feature>
<organism evidence="2 3">
    <name type="scientific">Entotheonella factor</name>
    <dbReference type="NCBI Taxonomy" id="1429438"/>
    <lineage>
        <taxon>Bacteria</taxon>
        <taxon>Pseudomonadati</taxon>
        <taxon>Nitrospinota/Tectimicrobiota group</taxon>
        <taxon>Candidatus Tectimicrobiota</taxon>
        <taxon>Candidatus Entotheonellia</taxon>
        <taxon>Candidatus Entotheonellales</taxon>
        <taxon>Candidatus Entotheonellaceae</taxon>
        <taxon>Candidatus Entotheonella</taxon>
    </lineage>
</organism>
<name>W4M057_ENTF1</name>
<keyword evidence="3" id="KW-1185">Reference proteome</keyword>
<accession>W4M057</accession>
<feature type="transmembrane region" description="Helical" evidence="1">
    <location>
        <begin position="44"/>
        <end position="62"/>
    </location>
</feature>
<dbReference type="AlphaFoldDB" id="W4M057"/>
<dbReference type="HOGENOM" id="CLU_1783329_0_0_7"/>
<evidence type="ECO:0000313" key="2">
    <source>
        <dbReference type="EMBL" id="ETX03037.1"/>
    </source>
</evidence>
<feature type="transmembrane region" description="Helical" evidence="1">
    <location>
        <begin position="12"/>
        <end position="32"/>
    </location>
</feature>
<protein>
    <submittedName>
        <fullName evidence="2">Uncharacterized protein</fullName>
    </submittedName>
</protein>
<keyword evidence="1" id="KW-1133">Transmembrane helix</keyword>
<sequence length="145" mass="16098">MLKRIDIIGSWLILITGVLHAASVFYFVQPLVKPGSEGSERELALWWVSGGEALIFGAWLNLVRIYYGLAAPSIIRYAVLANIIMVLFEIWLVINNPGFITIPRRGLLIIQLIILALSIYMMRQARNSQSSASTNQSPSRQGAAI</sequence>
<dbReference type="Proteomes" id="UP000019141">
    <property type="component" value="Unassembled WGS sequence"/>
</dbReference>
<keyword evidence="1" id="KW-0812">Transmembrane</keyword>